<sequence length="67" mass="7270">MTDPPRLHHARGTAENIPGLLEAVGPDPRDSGWDALSDLLYHQGTVHPASFAALPHLAEPARRWSPV</sequence>
<gene>
    <name evidence="2" type="ORF">QNN03_21415</name>
</gene>
<dbReference type="Proteomes" id="UP001241926">
    <property type="component" value="Unassembled WGS sequence"/>
</dbReference>
<comment type="caution">
    <text evidence="2">The sequence shown here is derived from an EMBL/GenBank/DDBJ whole genome shotgun (WGS) entry which is preliminary data.</text>
</comment>
<proteinExistence type="predicted"/>
<dbReference type="RefSeq" id="WP_285434289.1">
    <property type="nucleotide sequence ID" value="NZ_JASJUS010000020.1"/>
</dbReference>
<evidence type="ECO:0000313" key="3">
    <source>
        <dbReference type="Proteomes" id="UP001241926"/>
    </source>
</evidence>
<keyword evidence="3" id="KW-1185">Reference proteome</keyword>
<evidence type="ECO:0000256" key="1">
    <source>
        <dbReference type="SAM" id="MobiDB-lite"/>
    </source>
</evidence>
<dbReference type="EMBL" id="JASJUS010000020">
    <property type="protein sequence ID" value="MDL2078998.1"/>
    <property type="molecule type" value="Genomic_DNA"/>
</dbReference>
<organism evidence="2 3">
    <name type="scientific">Streptomyces fuscus</name>
    <dbReference type="NCBI Taxonomy" id="3048495"/>
    <lineage>
        <taxon>Bacteria</taxon>
        <taxon>Bacillati</taxon>
        <taxon>Actinomycetota</taxon>
        <taxon>Actinomycetes</taxon>
        <taxon>Kitasatosporales</taxon>
        <taxon>Streptomycetaceae</taxon>
        <taxon>Streptomyces</taxon>
    </lineage>
</organism>
<reference evidence="2 3" key="1">
    <citation type="submission" date="2023-05" db="EMBL/GenBank/DDBJ databases">
        <title>Streptomyces fuscus sp. nov., a brown-black pigment producing actinomyces isolated from dry sand of Sea duck farm.</title>
        <authorList>
            <person name="Xie J."/>
            <person name="Shen N."/>
        </authorList>
    </citation>
    <scope>NUCLEOTIDE SEQUENCE [LARGE SCALE GENOMIC DNA]</scope>
    <source>
        <strain evidence="2 3">GXMU-J15</strain>
    </source>
</reference>
<evidence type="ECO:0000313" key="2">
    <source>
        <dbReference type="EMBL" id="MDL2078998.1"/>
    </source>
</evidence>
<protein>
    <submittedName>
        <fullName evidence="2">Uncharacterized protein</fullName>
    </submittedName>
</protein>
<name>A0ABT7J2A7_9ACTN</name>
<accession>A0ABT7J2A7</accession>
<feature type="region of interest" description="Disordered" evidence="1">
    <location>
        <begin position="1"/>
        <end position="25"/>
    </location>
</feature>